<protein>
    <submittedName>
        <fullName evidence="1">Uncharacterized protein</fullName>
    </submittedName>
</protein>
<dbReference type="AlphaFoldDB" id="A0AAV0B6R9"/>
<organism evidence="1 2">
    <name type="scientific">Phakopsora pachyrhizi</name>
    <name type="common">Asian soybean rust disease fungus</name>
    <dbReference type="NCBI Taxonomy" id="170000"/>
    <lineage>
        <taxon>Eukaryota</taxon>
        <taxon>Fungi</taxon>
        <taxon>Dikarya</taxon>
        <taxon>Basidiomycota</taxon>
        <taxon>Pucciniomycotina</taxon>
        <taxon>Pucciniomycetes</taxon>
        <taxon>Pucciniales</taxon>
        <taxon>Phakopsoraceae</taxon>
        <taxon>Phakopsora</taxon>
    </lineage>
</organism>
<dbReference type="Proteomes" id="UP001153365">
    <property type="component" value="Unassembled WGS sequence"/>
</dbReference>
<accession>A0AAV0B6R9</accession>
<comment type="caution">
    <text evidence="1">The sequence shown here is derived from an EMBL/GenBank/DDBJ whole genome shotgun (WGS) entry which is preliminary data.</text>
</comment>
<dbReference type="EMBL" id="CALTRL010004162">
    <property type="protein sequence ID" value="CAH7682601.1"/>
    <property type="molecule type" value="Genomic_DNA"/>
</dbReference>
<name>A0AAV0B6R9_PHAPC</name>
<evidence type="ECO:0000313" key="1">
    <source>
        <dbReference type="EMBL" id="CAH7682601.1"/>
    </source>
</evidence>
<reference evidence="1" key="1">
    <citation type="submission" date="2022-06" db="EMBL/GenBank/DDBJ databases">
        <authorList>
            <consortium name="SYNGENTA / RWTH Aachen University"/>
        </authorList>
    </citation>
    <scope>NUCLEOTIDE SEQUENCE</scope>
</reference>
<keyword evidence="2" id="KW-1185">Reference proteome</keyword>
<proteinExistence type="predicted"/>
<gene>
    <name evidence="1" type="ORF">PPACK8108_LOCUS15587</name>
</gene>
<sequence>MPNSDLIMKPEWINLQALESTITMKAGDIETLALILRPFAELPKWAYVDLGNVVEEVCEMMRAVDDNFRPSTVFKNIDPKSSSGFIVVYEKLLTVLLQSSSLKTHYGPDGESVIGGAGIKKFLYCLSIFFFLDLELFLQQIVKIIESKQGGTHWQDWKSQR</sequence>
<evidence type="ECO:0000313" key="2">
    <source>
        <dbReference type="Proteomes" id="UP001153365"/>
    </source>
</evidence>